<comment type="similarity">
    <text evidence="3">Belongs to the HYLS1 family.</text>
</comment>
<comment type="subcellular location">
    <subcellularLocation>
        <location evidence="2">Cell projection</location>
        <location evidence="2">Cilium</location>
    </subcellularLocation>
    <subcellularLocation>
        <location evidence="1">Cytoplasm</location>
        <location evidence="1">Cytoskeleton</location>
        <location evidence="1">Microtubule organizing center</location>
        <location evidence="1">Centrosome</location>
        <location evidence="1">Centriole</location>
    </subcellularLocation>
</comment>
<keyword evidence="6" id="KW-0206">Cytoskeleton</keyword>
<keyword evidence="4" id="KW-0963">Cytoplasm</keyword>
<keyword evidence="5" id="KW-0970">Cilium biogenesis/degradation</keyword>
<keyword evidence="10" id="KW-1185">Reference proteome</keyword>
<feature type="domain" description="Centriolar and ciliogenesis-associated protein HYLS1 C-terminal" evidence="8">
    <location>
        <begin position="176"/>
        <end position="225"/>
    </location>
</feature>
<dbReference type="PANTHER" id="PTHR34174">
    <property type="entry name" value="HYDROLETHALUS SYNDROME PROTEIN 1"/>
    <property type="match status" value="1"/>
</dbReference>
<protein>
    <recommendedName>
        <fullName evidence="8">Centriolar and ciliogenesis-associated protein HYLS1 C-terminal domain-containing protein</fullName>
    </recommendedName>
</protein>
<dbReference type="PANTHER" id="PTHR34174:SF1">
    <property type="entry name" value="CENTRIOLAR AND CILIOGENESIS-ASSOCIATED PROTEIN HYLS1"/>
    <property type="match status" value="1"/>
</dbReference>
<organism evidence="9 10">
    <name type="scientific">Acanthoscelides obtectus</name>
    <name type="common">Bean weevil</name>
    <name type="synonym">Bruchus obtectus</name>
    <dbReference type="NCBI Taxonomy" id="200917"/>
    <lineage>
        <taxon>Eukaryota</taxon>
        <taxon>Metazoa</taxon>
        <taxon>Ecdysozoa</taxon>
        <taxon>Arthropoda</taxon>
        <taxon>Hexapoda</taxon>
        <taxon>Insecta</taxon>
        <taxon>Pterygota</taxon>
        <taxon>Neoptera</taxon>
        <taxon>Endopterygota</taxon>
        <taxon>Coleoptera</taxon>
        <taxon>Polyphaga</taxon>
        <taxon>Cucujiformia</taxon>
        <taxon>Chrysomeloidea</taxon>
        <taxon>Chrysomelidae</taxon>
        <taxon>Bruchinae</taxon>
        <taxon>Bruchini</taxon>
        <taxon>Acanthoscelides</taxon>
    </lineage>
</organism>
<sequence length="249" mass="28747">MEPMRPDDVLAYLNMLGYTNISAEQLKEFMRDLKRLIKHDLRHNIGNEDFFHSTRNDAGNNFASQRNLENIYNGLFAQSTTVSSEAKHVNIAKEKHICVHITKKHTKLDTDNSGNIEKVRSKIPGRSETPEQIKPEEIPNLHIETELSVKSGPTSKTSDSKSMTSKAISECRKCSSKQKKVNRRDPVALYQYYQSEWNKNRIKIPGQHNHSELRWAIRERLREGPPVEVPLTNKTSCRRVCTYPKTYLL</sequence>
<proteinExistence type="inferred from homology"/>
<evidence type="ECO:0000313" key="10">
    <source>
        <dbReference type="Proteomes" id="UP001152888"/>
    </source>
</evidence>
<gene>
    <name evidence="9" type="ORF">ACAOBT_LOCUS18735</name>
</gene>
<dbReference type="InterPro" id="IPR052319">
    <property type="entry name" value="Centriolar_ciliogenesis_assoc"/>
</dbReference>
<dbReference type="AlphaFoldDB" id="A0A9P0L6N7"/>
<dbReference type="EMBL" id="CAKOFQ010007053">
    <property type="protein sequence ID" value="CAH1988912.1"/>
    <property type="molecule type" value="Genomic_DNA"/>
</dbReference>
<dbReference type="GO" id="GO:0060271">
    <property type="term" value="P:cilium assembly"/>
    <property type="evidence" value="ECO:0007669"/>
    <property type="project" value="TreeGrafter"/>
</dbReference>
<name>A0A9P0L6N7_ACAOB</name>
<evidence type="ECO:0000313" key="9">
    <source>
        <dbReference type="EMBL" id="CAH1988912.1"/>
    </source>
</evidence>
<evidence type="ECO:0000256" key="4">
    <source>
        <dbReference type="ARBA" id="ARBA00022490"/>
    </source>
</evidence>
<evidence type="ECO:0000256" key="3">
    <source>
        <dbReference type="ARBA" id="ARBA00010091"/>
    </source>
</evidence>
<evidence type="ECO:0000256" key="5">
    <source>
        <dbReference type="ARBA" id="ARBA00022794"/>
    </source>
</evidence>
<dbReference type="OrthoDB" id="6343432at2759"/>
<accession>A0A9P0L6N7</accession>
<evidence type="ECO:0000256" key="6">
    <source>
        <dbReference type="ARBA" id="ARBA00023212"/>
    </source>
</evidence>
<dbReference type="Proteomes" id="UP001152888">
    <property type="component" value="Unassembled WGS sequence"/>
</dbReference>
<dbReference type="GO" id="GO:0005814">
    <property type="term" value="C:centriole"/>
    <property type="evidence" value="ECO:0007669"/>
    <property type="project" value="UniProtKB-SubCell"/>
</dbReference>
<keyword evidence="7" id="KW-0966">Cell projection</keyword>
<reference evidence="9" key="1">
    <citation type="submission" date="2022-03" db="EMBL/GenBank/DDBJ databases">
        <authorList>
            <person name="Sayadi A."/>
        </authorList>
    </citation>
    <scope>NUCLEOTIDE SEQUENCE</scope>
</reference>
<evidence type="ECO:0000256" key="1">
    <source>
        <dbReference type="ARBA" id="ARBA00004114"/>
    </source>
</evidence>
<dbReference type="InterPro" id="IPR027918">
    <property type="entry name" value="HYLS1_C_dom"/>
</dbReference>
<evidence type="ECO:0000259" key="8">
    <source>
        <dbReference type="Pfam" id="PF15311"/>
    </source>
</evidence>
<evidence type="ECO:0000256" key="7">
    <source>
        <dbReference type="ARBA" id="ARBA00023273"/>
    </source>
</evidence>
<comment type="caution">
    <text evidence="9">The sequence shown here is derived from an EMBL/GenBank/DDBJ whole genome shotgun (WGS) entry which is preliminary data.</text>
</comment>
<dbReference type="GO" id="GO:0097730">
    <property type="term" value="C:non-motile cilium"/>
    <property type="evidence" value="ECO:0007669"/>
    <property type="project" value="TreeGrafter"/>
</dbReference>
<evidence type="ECO:0000256" key="2">
    <source>
        <dbReference type="ARBA" id="ARBA00004138"/>
    </source>
</evidence>
<dbReference type="Pfam" id="PF15311">
    <property type="entry name" value="HYLS1_C"/>
    <property type="match status" value="1"/>
</dbReference>